<gene>
    <name evidence="2" type="ORF">I5282_08810</name>
</gene>
<evidence type="ECO:0008006" key="4">
    <source>
        <dbReference type="Google" id="ProtNLM"/>
    </source>
</evidence>
<evidence type="ECO:0000313" key="3">
    <source>
        <dbReference type="Proteomes" id="UP000809910"/>
    </source>
</evidence>
<evidence type="ECO:0000256" key="1">
    <source>
        <dbReference type="SAM" id="Phobius"/>
    </source>
</evidence>
<keyword evidence="1" id="KW-0472">Membrane</keyword>
<reference evidence="2 3" key="1">
    <citation type="submission" date="2020-12" db="EMBL/GenBank/DDBJ databases">
        <title>WGS of Legionella: environmental sample.</title>
        <authorList>
            <person name="Cristino S."/>
            <person name="Girolamini L."/>
            <person name="Salaris S."/>
            <person name="Pascale M.R."/>
            <person name="Mazzotta M."/>
            <person name="Orsini M."/>
            <person name="Grottola A."/>
        </authorList>
    </citation>
    <scope>NUCLEOTIDE SEQUENCE [LARGE SCALE GENOMIC DNA]</scope>
    <source>
        <strain evidence="2 3">30cs62</strain>
    </source>
</reference>
<dbReference type="SUPFAM" id="SSF48452">
    <property type="entry name" value="TPR-like"/>
    <property type="match status" value="1"/>
</dbReference>
<proteinExistence type="predicted"/>
<dbReference type="RefSeq" id="WP_203111463.1">
    <property type="nucleotide sequence ID" value="NZ_JADOBG010000021.1"/>
</dbReference>
<evidence type="ECO:0000313" key="2">
    <source>
        <dbReference type="EMBL" id="MBL7526669.1"/>
    </source>
</evidence>
<protein>
    <recommendedName>
        <fullName evidence="4">Anaphase-promoting complex, cyclosome, subunit 3</fullName>
    </recommendedName>
</protein>
<feature type="transmembrane region" description="Helical" evidence="1">
    <location>
        <begin position="37"/>
        <end position="59"/>
    </location>
</feature>
<sequence>MSLLNDLLNDLSKQQRTKNPIPLLQAVPSNNLARIKWGLLAGGVFLLIILTGMVLISIAGDSLSKSKAPTQEDPAIVIADSLSRPAPLEPIKPISYIPALPPVHAVESELPPAPQLAVEQNDVPDWVESQNEPEETTVNKVYAPQTLTEWHDAQMNKALQSIEEGRDDRAIELLQEILDKIPNAVNASENLASLYLTYGDFDLATAVVNEGLKHTPLDIPLISIKGRLILEQGKAAEAVKYLSNYHPPIETYPDFYGTLAAALQGEGKIVESGGIFKSLIQIDPNNGQYWLGYAISLEYTHDLNQAKEAYIRASQSPDSETVVRAYAQNRLKKIQG</sequence>
<dbReference type="Gene3D" id="1.25.40.10">
    <property type="entry name" value="Tetratricopeptide repeat domain"/>
    <property type="match status" value="1"/>
</dbReference>
<keyword evidence="1" id="KW-1133">Transmembrane helix</keyword>
<dbReference type="Pfam" id="PF14559">
    <property type="entry name" value="TPR_19"/>
    <property type="match status" value="1"/>
</dbReference>
<dbReference type="InterPro" id="IPR011990">
    <property type="entry name" value="TPR-like_helical_dom_sf"/>
</dbReference>
<dbReference type="EMBL" id="JADWVN010000016">
    <property type="protein sequence ID" value="MBL7526669.1"/>
    <property type="molecule type" value="Genomic_DNA"/>
</dbReference>
<organism evidence="2 3">
    <name type="scientific">Legionella bononiensis</name>
    <dbReference type="NCBI Taxonomy" id="2793102"/>
    <lineage>
        <taxon>Bacteria</taxon>
        <taxon>Pseudomonadati</taxon>
        <taxon>Pseudomonadota</taxon>
        <taxon>Gammaproteobacteria</taxon>
        <taxon>Legionellales</taxon>
        <taxon>Legionellaceae</taxon>
        <taxon>Legionella</taxon>
    </lineage>
</organism>
<keyword evidence="3" id="KW-1185">Reference proteome</keyword>
<accession>A0ABS1WBG8</accession>
<name>A0ABS1WBG8_9GAMM</name>
<keyword evidence="1" id="KW-0812">Transmembrane</keyword>
<dbReference type="Proteomes" id="UP000809910">
    <property type="component" value="Unassembled WGS sequence"/>
</dbReference>
<comment type="caution">
    <text evidence="2">The sequence shown here is derived from an EMBL/GenBank/DDBJ whole genome shotgun (WGS) entry which is preliminary data.</text>
</comment>